<feature type="transmembrane region" description="Helical" evidence="5">
    <location>
        <begin position="244"/>
        <end position="263"/>
    </location>
</feature>
<comment type="caution">
    <text evidence="7">The sequence shown here is derived from an EMBL/GenBank/DDBJ whole genome shotgun (WGS) entry which is preliminary data.</text>
</comment>
<proteinExistence type="predicted"/>
<evidence type="ECO:0000256" key="3">
    <source>
        <dbReference type="ARBA" id="ARBA00022989"/>
    </source>
</evidence>
<dbReference type="EMBL" id="SMLK01000004">
    <property type="protein sequence ID" value="TFZ00173.1"/>
    <property type="molecule type" value="Genomic_DNA"/>
</dbReference>
<dbReference type="SUPFAM" id="SSF103481">
    <property type="entry name" value="Multidrug resistance efflux transporter EmrE"/>
    <property type="match status" value="2"/>
</dbReference>
<keyword evidence="3 5" id="KW-1133">Transmembrane helix</keyword>
<evidence type="ECO:0000256" key="2">
    <source>
        <dbReference type="ARBA" id="ARBA00022692"/>
    </source>
</evidence>
<dbReference type="RefSeq" id="WP_135250360.1">
    <property type="nucleotide sequence ID" value="NZ_SMLK01000004.1"/>
</dbReference>
<protein>
    <submittedName>
        <fullName evidence="7">DMT family transporter</fullName>
    </submittedName>
</protein>
<feature type="transmembrane region" description="Helical" evidence="5">
    <location>
        <begin position="95"/>
        <end position="113"/>
    </location>
</feature>
<dbReference type="OrthoDB" id="9810556at2"/>
<feature type="transmembrane region" description="Helical" evidence="5">
    <location>
        <begin position="68"/>
        <end position="89"/>
    </location>
</feature>
<evidence type="ECO:0000256" key="5">
    <source>
        <dbReference type="SAM" id="Phobius"/>
    </source>
</evidence>
<gene>
    <name evidence="7" type="ORF">EZ216_13780</name>
</gene>
<organism evidence="7 8">
    <name type="scientific">Ramlibacter humi</name>
    <dbReference type="NCBI Taxonomy" id="2530451"/>
    <lineage>
        <taxon>Bacteria</taxon>
        <taxon>Pseudomonadati</taxon>
        <taxon>Pseudomonadota</taxon>
        <taxon>Betaproteobacteria</taxon>
        <taxon>Burkholderiales</taxon>
        <taxon>Comamonadaceae</taxon>
        <taxon>Ramlibacter</taxon>
    </lineage>
</organism>
<evidence type="ECO:0000259" key="6">
    <source>
        <dbReference type="Pfam" id="PF00892"/>
    </source>
</evidence>
<evidence type="ECO:0000313" key="8">
    <source>
        <dbReference type="Proteomes" id="UP000297839"/>
    </source>
</evidence>
<name>A0A4Z0BLG9_9BURK</name>
<feature type="transmembrane region" description="Helical" evidence="5">
    <location>
        <begin position="214"/>
        <end position="232"/>
    </location>
</feature>
<dbReference type="InterPro" id="IPR037185">
    <property type="entry name" value="EmrE-like"/>
</dbReference>
<evidence type="ECO:0000313" key="7">
    <source>
        <dbReference type="EMBL" id="TFZ00173.1"/>
    </source>
</evidence>
<dbReference type="Pfam" id="PF00892">
    <property type="entry name" value="EamA"/>
    <property type="match status" value="2"/>
</dbReference>
<dbReference type="Proteomes" id="UP000297839">
    <property type="component" value="Unassembled WGS sequence"/>
</dbReference>
<dbReference type="PANTHER" id="PTHR32322:SF9">
    <property type="entry name" value="AMINO-ACID METABOLITE EFFLUX PUMP-RELATED"/>
    <property type="match status" value="1"/>
</dbReference>
<accession>A0A4Z0BLG9</accession>
<feature type="transmembrane region" description="Helical" evidence="5">
    <location>
        <begin position="120"/>
        <end position="137"/>
    </location>
</feature>
<feature type="transmembrane region" description="Helical" evidence="5">
    <location>
        <begin position="7"/>
        <end position="25"/>
    </location>
</feature>
<dbReference type="GO" id="GO:0016020">
    <property type="term" value="C:membrane"/>
    <property type="evidence" value="ECO:0007669"/>
    <property type="project" value="UniProtKB-SubCell"/>
</dbReference>
<dbReference type="PANTHER" id="PTHR32322">
    <property type="entry name" value="INNER MEMBRANE TRANSPORTER"/>
    <property type="match status" value="1"/>
</dbReference>
<feature type="domain" description="EamA" evidence="6">
    <location>
        <begin position="11"/>
        <end position="136"/>
    </location>
</feature>
<dbReference type="Gene3D" id="1.10.3730.20">
    <property type="match status" value="2"/>
</dbReference>
<feature type="transmembrane region" description="Helical" evidence="5">
    <location>
        <begin position="37"/>
        <end position="56"/>
    </location>
</feature>
<dbReference type="InterPro" id="IPR000620">
    <property type="entry name" value="EamA_dom"/>
</dbReference>
<sequence length="306" mass="31912">MPLSSFADFVMLAAIWGGSFLFTRLGVVDFGPMPTAALRVAIASAFLLPLVLLRGLGPELKKHWRKIFVVGVLNSAIPFALFAFAVTTITTGLSAILNATVPLFGALVAWVWLKDRPAPARALGLAIGFAGVAMLAWDKASFKAGADGIAPGWAVLACLGATLFYGIAASCTKKYLSGLSPLVTATGSQLGATVALALPALWHAPAKMPGMQAWLAMLALGVICTGVAYILYFRLIEQAGPARALAVTFVVPVFAVIYGVLFLGEAVTAWMLLCAAVIVCGTALSTGLLKLPSREAPRTPDPAARR</sequence>
<feature type="transmembrane region" description="Helical" evidence="5">
    <location>
        <begin position="149"/>
        <end position="167"/>
    </location>
</feature>
<feature type="transmembrane region" description="Helical" evidence="5">
    <location>
        <begin position="269"/>
        <end position="289"/>
    </location>
</feature>
<feature type="domain" description="EamA" evidence="6">
    <location>
        <begin position="153"/>
        <end position="285"/>
    </location>
</feature>
<keyword evidence="8" id="KW-1185">Reference proteome</keyword>
<comment type="subcellular location">
    <subcellularLocation>
        <location evidence="1">Membrane</location>
        <topology evidence="1">Multi-pass membrane protein</topology>
    </subcellularLocation>
</comment>
<dbReference type="InterPro" id="IPR050638">
    <property type="entry name" value="AA-Vitamin_Transporters"/>
</dbReference>
<feature type="transmembrane region" description="Helical" evidence="5">
    <location>
        <begin position="179"/>
        <end position="202"/>
    </location>
</feature>
<keyword evidence="2 5" id="KW-0812">Transmembrane</keyword>
<dbReference type="AlphaFoldDB" id="A0A4Z0BLG9"/>
<keyword evidence="4 5" id="KW-0472">Membrane</keyword>
<evidence type="ECO:0000256" key="4">
    <source>
        <dbReference type="ARBA" id="ARBA00023136"/>
    </source>
</evidence>
<evidence type="ECO:0000256" key="1">
    <source>
        <dbReference type="ARBA" id="ARBA00004141"/>
    </source>
</evidence>
<reference evidence="7 8" key="1">
    <citation type="submission" date="2019-03" db="EMBL/GenBank/DDBJ databases">
        <title>Ramlibacter sp. 18x22-1, whole genome shotgun sequence.</title>
        <authorList>
            <person name="Zhang X."/>
            <person name="Feng G."/>
            <person name="Zhu H."/>
        </authorList>
    </citation>
    <scope>NUCLEOTIDE SEQUENCE [LARGE SCALE GENOMIC DNA]</scope>
    <source>
        <strain evidence="7 8">18x22-1</strain>
    </source>
</reference>